<reference evidence="1" key="2">
    <citation type="journal article" date="2015" name="Fish Shellfish Immunol.">
        <title>Early steps in the European eel (Anguilla anguilla)-Vibrio vulnificus interaction in the gills: Role of the RtxA13 toxin.</title>
        <authorList>
            <person name="Callol A."/>
            <person name="Pajuelo D."/>
            <person name="Ebbesson L."/>
            <person name="Teles M."/>
            <person name="MacKenzie S."/>
            <person name="Amaro C."/>
        </authorList>
    </citation>
    <scope>NUCLEOTIDE SEQUENCE</scope>
</reference>
<organism evidence="1">
    <name type="scientific">Anguilla anguilla</name>
    <name type="common">European freshwater eel</name>
    <name type="synonym">Muraena anguilla</name>
    <dbReference type="NCBI Taxonomy" id="7936"/>
    <lineage>
        <taxon>Eukaryota</taxon>
        <taxon>Metazoa</taxon>
        <taxon>Chordata</taxon>
        <taxon>Craniata</taxon>
        <taxon>Vertebrata</taxon>
        <taxon>Euteleostomi</taxon>
        <taxon>Actinopterygii</taxon>
        <taxon>Neopterygii</taxon>
        <taxon>Teleostei</taxon>
        <taxon>Anguilliformes</taxon>
        <taxon>Anguillidae</taxon>
        <taxon>Anguilla</taxon>
    </lineage>
</organism>
<reference evidence="1" key="1">
    <citation type="submission" date="2014-11" db="EMBL/GenBank/DDBJ databases">
        <authorList>
            <person name="Amaro Gonzalez C."/>
        </authorList>
    </citation>
    <scope>NUCLEOTIDE SEQUENCE</scope>
</reference>
<dbReference type="EMBL" id="GBXM01000639">
    <property type="protein sequence ID" value="JAI07939.1"/>
    <property type="molecule type" value="Transcribed_RNA"/>
</dbReference>
<dbReference type="AlphaFoldDB" id="A0A0E9Y1S2"/>
<sequence length="28" mass="3327">MGLNYDSWVYHQNVQITQLNLHLPVTEL</sequence>
<name>A0A0E9Y1S2_ANGAN</name>
<proteinExistence type="predicted"/>
<evidence type="ECO:0000313" key="1">
    <source>
        <dbReference type="EMBL" id="JAI07939.1"/>
    </source>
</evidence>
<protein>
    <submittedName>
        <fullName evidence="1">Uncharacterized protein</fullName>
    </submittedName>
</protein>
<accession>A0A0E9Y1S2</accession>